<name>A0ABS9Z4W1_9HYPH</name>
<dbReference type="NCBIfam" id="TIGR01616">
    <property type="entry name" value="nitro_assoc"/>
    <property type="match status" value="1"/>
</dbReference>
<dbReference type="InterPro" id="IPR036249">
    <property type="entry name" value="Thioredoxin-like_sf"/>
</dbReference>
<evidence type="ECO:0000256" key="1">
    <source>
        <dbReference type="SAM" id="MobiDB-lite"/>
    </source>
</evidence>
<gene>
    <name evidence="2" type="ORF">K2U94_06500</name>
</gene>
<sequence>MKKVVFYLKPGAANDIEHKALLAAAGYEVDARDLTAEHWTSAGLRAFFGERPIEEWFDPAAPKVVSGEINPARLNAQEALVTLALDPSLINGPLVRYNGRCASGLDADELRDFVDIHARNGKPASVKQPPTSWGATGMGE</sequence>
<dbReference type="EMBL" id="JAIVFP010000001">
    <property type="protein sequence ID" value="MCI4682410.1"/>
    <property type="molecule type" value="Genomic_DNA"/>
</dbReference>
<dbReference type="Gene3D" id="3.40.30.10">
    <property type="entry name" value="Glutaredoxin"/>
    <property type="match status" value="1"/>
</dbReference>
<comment type="caution">
    <text evidence="2">The sequence shown here is derived from an EMBL/GenBank/DDBJ whole genome shotgun (WGS) entry which is preliminary data.</text>
</comment>
<organism evidence="2 3">
    <name type="scientific">Candidatus Rhodoblastus alkanivorans</name>
    <dbReference type="NCBI Taxonomy" id="2954117"/>
    <lineage>
        <taxon>Bacteria</taxon>
        <taxon>Pseudomonadati</taxon>
        <taxon>Pseudomonadota</taxon>
        <taxon>Alphaproteobacteria</taxon>
        <taxon>Hyphomicrobiales</taxon>
        <taxon>Rhodoblastaceae</taxon>
        <taxon>Rhodoblastus</taxon>
    </lineage>
</organism>
<accession>A0ABS9Z4W1</accession>
<dbReference type="SUPFAM" id="SSF52833">
    <property type="entry name" value="Thioredoxin-like"/>
    <property type="match status" value="1"/>
</dbReference>
<evidence type="ECO:0000313" key="2">
    <source>
        <dbReference type="EMBL" id="MCI4682410.1"/>
    </source>
</evidence>
<evidence type="ECO:0008006" key="4">
    <source>
        <dbReference type="Google" id="ProtNLM"/>
    </source>
</evidence>
<protein>
    <recommendedName>
        <fullName evidence="4">Arsenate reductase</fullName>
    </recommendedName>
</protein>
<dbReference type="Proteomes" id="UP001139104">
    <property type="component" value="Unassembled WGS sequence"/>
</dbReference>
<dbReference type="InterPro" id="IPR006503">
    <property type="entry name" value="Nase-assoc"/>
</dbReference>
<feature type="region of interest" description="Disordered" evidence="1">
    <location>
        <begin position="121"/>
        <end position="140"/>
    </location>
</feature>
<keyword evidence="3" id="KW-1185">Reference proteome</keyword>
<evidence type="ECO:0000313" key="3">
    <source>
        <dbReference type="Proteomes" id="UP001139104"/>
    </source>
</evidence>
<dbReference type="RefSeq" id="WP_243066424.1">
    <property type="nucleotide sequence ID" value="NZ_JAIVFK010000020.1"/>
</dbReference>
<proteinExistence type="predicted"/>
<reference evidence="2" key="1">
    <citation type="journal article" date="2022" name="ISME J.">
        <title>Identification of active gaseous-alkane degraders at natural gas seeps.</title>
        <authorList>
            <person name="Farhan Ul Haque M."/>
            <person name="Hernandez M."/>
            <person name="Crombie A.T."/>
            <person name="Murrell J.C."/>
        </authorList>
    </citation>
    <scope>NUCLEOTIDE SEQUENCE</scope>
    <source>
        <strain evidence="2">PC2</strain>
    </source>
</reference>